<organism evidence="3 4">
    <name type="scientific">Paraburkholderia phenoliruptrix</name>
    <dbReference type="NCBI Taxonomy" id="252970"/>
    <lineage>
        <taxon>Bacteria</taxon>
        <taxon>Pseudomonadati</taxon>
        <taxon>Pseudomonadota</taxon>
        <taxon>Betaproteobacteria</taxon>
        <taxon>Burkholderiales</taxon>
        <taxon>Burkholderiaceae</taxon>
        <taxon>Paraburkholderia</taxon>
    </lineage>
</organism>
<sequence>MAARLSLILGRNIATLRKRRRLTQADVAERIDVDAETISRFERGVVTPGISTLERLCSALGCAWSDLLESVSADAQQVGPEIGRLLEPLTPEDRRFLLDQIKVWAEKLGSR</sequence>
<dbReference type="EMBL" id="JBFPKE010000011">
    <property type="protein sequence ID" value="MEX3753011.1"/>
    <property type="molecule type" value="Genomic_DNA"/>
</dbReference>
<dbReference type="Proteomes" id="UP001558535">
    <property type="component" value="Unassembled WGS sequence"/>
</dbReference>
<comment type="caution">
    <text evidence="3">The sequence shown here is derived from an EMBL/GenBank/DDBJ whole genome shotgun (WGS) entry which is preliminary data.</text>
</comment>
<dbReference type="Pfam" id="PF13560">
    <property type="entry name" value="HTH_31"/>
    <property type="match status" value="1"/>
</dbReference>
<proteinExistence type="predicted"/>
<evidence type="ECO:0000256" key="1">
    <source>
        <dbReference type="ARBA" id="ARBA00023125"/>
    </source>
</evidence>
<dbReference type="RefSeq" id="WP_368608476.1">
    <property type="nucleotide sequence ID" value="NZ_JBFPKB010000011.1"/>
</dbReference>
<keyword evidence="1" id="KW-0238">DNA-binding</keyword>
<evidence type="ECO:0000313" key="4">
    <source>
        <dbReference type="Proteomes" id="UP001558535"/>
    </source>
</evidence>
<dbReference type="CDD" id="cd00093">
    <property type="entry name" value="HTH_XRE"/>
    <property type="match status" value="1"/>
</dbReference>
<dbReference type="PROSITE" id="PS50943">
    <property type="entry name" value="HTH_CROC1"/>
    <property type="match status" value="1"/>
</dbReference>
<dbReference type="InterPro" id="IPR010982">
    <property type="entry name" value="Lambda_DNA-bd_dom_sf"/>
</dbReference>
<dbReference type="InterPro" id="IPR001387">
    <property type="entry name" value="Cro/C1-type_HTH"/>
</dbReference>
<accession>A0ABV3WIE6</accession>
<dbReference type="Gene3D" id="1.10.260.40">
    <property type="entry name" value="lambda repressor-like DNA-binding domains"/>
    <property type="match status" value="1"/>
</dbReference>
<dbReference type="SMART" id="SM00530">
    <property type="entry name" value="HTH_XRE"/>
    <property type="match status" value="1"/>
</dbReference>
<evidence type="ECO:0000259" key="2">
    <source>
        <dbReference type="PROSITE" id="PS50943"/>
    </source>
</evidence>
<reference evidence="3 4" key="1">
    <citation type="submission" date="2024-07" db="EMBL/GenBank/DDBJ databases">
        <title>A survey of Mimosa microsymbionts across Brazilian biomes reveals a high diversity of Paraburkholderia nodulating endemic species, but also that Cupriavidus is common as a symbiont of widespread species.</title>
        <authorList>
            <person name="Rouws L."/>
            <person name="Barauna A."/>
            <person name="Beukes C."/>
            <person name="Rouws J.R.C."/>
            <person name="De Faria S.M."/>
            <person name="Gross E."/>
            <person name="Bueno Dos Reis Junior F."/>
            <person name="Simon M.F."/>
            <person name="Maluk M."/>
            <person name="Odee D.W."/>
            <person name="Kenicer G."/>
            <person name="Young J.P.W."/>
            <person name="Reis V.M."/>
            <person name="Zilli J."/>
            <person name="James E.K."/>
        </authorList>
    </citation>
    <scope>NUCLEOTIDE SEQUENCE [LARGE SCALE GENOMIC DNA]</scope>
    <source>
        <strain evidence="3 4">BR14375</strain>
    </source>
</reference>
<keyword evidence="4" id="KW-1185">Reference proteome</keyword>
<dbReference type="PANTHER" id="PTHR46797">
    <property type="entry name" value="HTH-TYPE TRANSCRIPTIONAL REGULATOR"/>
    <property type="match status" value="1"/>
</dbReference>
<dbReference type="SUPFAM" id="SSF47413">
    <property type="entry name" value="lambda repressor-like DNA-binding domains"/>
    <property type="match status" value="1"/>
</dbReference>
<feature type="domain" description="HTH cro/C1-type" evidence="2">
    <location>
        <begin position="13"/>
        <end position="67"/>
    </location>
</feature>
<gene>
    <name evidence="3" type="ORF">AB3X84_23730</name>
</gene>
<evidence type="ECO:0000313" key="3">
    <source>
        <dbReference type="EMBL" id="MEX3753011.1"/>
    </source>
</evidence>
<dbReference type="InterPro" id="IPR050807">
    <property type="entry name" value="TransReg_Diox_bact_type"/>
</dbReference>
<protein>
    <submittedName>
        <fullName evidence="3">Helix-turn-helix domain-containing protein</fullName>
    </submittedName>
</protein>
<name>A0ABV3WIE6_9BURK</name>
<dbReference type="PANTHER" id="PTHR46797:SF1">
    <property type="entry name" value="METHYLPHOSPHONATE SYNTHASE"/>
    <property type="match status" value="1"/>
</dbReference>